<feature type="domain" description="Flagellar basal-body/hook protein C-terminal" evidence="7">
    <location>
        <begin position="377"/>
        <end position="413"/>
    </location>
</feature>
<dbReference type="RefSeq" id="WP_378141690.1">
    <property type="nucleotide sequence ID" value="NZ_JBHSEF010000022.1"/>
</dbReference>
<comment type="subcellular location">
    <subcellularLocation>
        <location evidence="1">Bacterial flagellum</location>
    </subcellularLocation>
    <subcellularLocation>
        <location evidence="2">Secreted</location>
    </subcellularLocation>
</comment>
<gene>
    <name evidence="9" type="primary">flgK</name>
    <name evidence="9" type="ORF">ACFO0S_09470</name>
</gene>
<dbReference type="Pfam" id="PF22638">
    <property type="entry name" value="FlgK_D1"/>
    <property type="match status" value="1"/>
</dbReference>
<organism evidence="9 10">
    <name type="scientific">Chryseomicrobium palamuruense</name>
    <dbReference type="NCBI Taxonomy" id="682973"/>
    <lineage>
        <taxon>Bacteria</taxon>
        <taxon>Bacillati</taxon>
        <taxon>Bacillota</taxon>
        <taxon>Bacilli</taxon>
        <taxon>Bacillales</taxon>
        <taxon>Caryophanaceae</taxon>
        <taxon>Chryseomicrobium</taxon>
    </lineage>
</organism>
<proteinExistence type="inferred from homology"/>
<dbReference type="EMBL" id="JBHSEF010000022">
    <property type="protein sequence ID" value="MFC4355274.1"/>
    <property type="molecule type" value="Genomic_DNA"/>
</dbReference>
<sequence>MSTFHGLEVGRRGITTAQNQINTTGHNMTNAATPGYSRQNVSASATTPQSVFTSSSTPGQLGTGLLTDAIVRLRDHFLDGKFWTQNSNTGSLEAQARTMKELESIVKTAGEGTLPQSMQDVWNAWQNVANNPTDAGAKKILQERAKSFLTTAQTMDKQFAQVEMDLQSKVDFAVTETNQLLQGIRDLNEVIQRSSGKDNDAMDQRDRLIDQLSKKVGIDVVRTNSGMVQISLKTADASATPTILVNGRDDITPIVDGTDIVSGELAGLVKSQDDVANYRAEFQDTVKSFIESNGIANDNSQLFVGDAISFDLDTITVSTSKALTEPTTVESEKYAIQSKWQSTVANLGTKANGVYRAHQTAELATTGINNDRQSVMGVSLDEEMSNLIKFQHAYNAAARMVSTTDQLLDTLINRLGAR</sequence>
<comment type="caution">
    <text evidence="9">The sequence shown here is derived from an EMBL/GenBank/DDBJ whole genome shotgun (WGS) entry which is preliminary data.</text>
</comment>
<feature type="domain" description="Flagellar hook-associated protein FlgK helical" evidence="8">
    <location>
        <begin position="99"/>
        <end position="286"/>
    </location>
</feature>
<evidence type="ECO:0000259" key="7">
    <source>
        <dbReference type="Pfam" id="PF06429"/>
    </source>
</evidence>
<accession>A0ABV8UVQ4</accession>
<protein>
    <recommendedName>
        <fullName evidence="4">Flagellar hook-associated protein 1</fullName>
    </recommendedName>
</protein>
<dbReference type="Proteomes" id="UP001595733">
    <property type="component" value="Unassembled WGS sequence"/>
</dbReference>
<dbReference type="PANTHER" id="PTHR30033:SF1">
    <property type="entry name" value="FLAGELLAR HOOK-ASSOCIATED PROTEIN 1"/>
    <property type="match status" value="1"/>
</dbReference>
<evidence type="ECO:0000256" key="2">
    <source>
        <dbReference type="ARBA" id="ARBA00004613"/>
    </source>
</evidence>
<evidence type="ECO:0000256" key="3">
    <source>
        <dbReference type="ARBA" id="ARBA00009677"/>
    </source>
</evidence>
<evidence type="ECO:0000256" key="6">
    <source>
        <dbReference type="ARBA" id="ARBA00023143"/>
    </source>
</evidence>
<dbReference type="PANTHER" id="PTHR30033">
    <property type="entry name" value="FLAGELLAR HOOK-ASSOCIATED PROTEIN 1"/>
    <property type="match status" value="1"/>
</dbReference>
<evidence type="ECO:0000313" key="10">
    <source>
        <dbReference type="Proteomes" id="UP001595733"/>
    </source>
</evidence>
<evidence type="ECO:0000256" key="5">
    <source>
        <dbReference type="ARBA" id="ARBA00022525"/>
    </source>
</evidence>
<reference evidence="10" key="1">
    <citation type="journal article" date="2019" name="Int. J. Syst. Evol. Microbiol.">
        <title>The Global Catalogue of Microorganisms (GCM) 10K type strain sequencing project: providing services to taxonomists for standard genome sequencing and annotation.</title>
        <authorList>
            <consortium name="The Broad Institute Genomics Platform"/>
            <consortium name="The Broad Institute Genome Sequencing Center for Infectious Disease"/>
            <person name="Wu L."/>
            <person name="Ma J."/>
        </authorList>
    </citation>
    <scope>NUCLEOTIDE SEQUENCE [LARGE SCALE GENOMIC DNA]</scope>
    <source>
        <strain evidence="10">CCUG 50353</strain>
    </source>
</reference>
<name>A0ABV8UVQ4_9BACL</name>
<keyword evidence="9" id="KW-0969">Cilium</keyword>
<evidence type="ECO:0000256" key="4">
    <source>
        <dbReference type="ARBA" id="ARBA00016244"/>
    </source>
</evidence>
<comment type="similarity">
    <text evidence="3">Belongs to the flagella basal body rod proteins family.</text>
</comment>
<evidence type="ECO:0000256" key="1">
    <source>
        <dbReference type="ARBA" id="ARBA00004365"/>
    </source>
</evidence>
<keyword evidence="6" id="KW-0975">Bacterial flagellum</keyword>
<dbReference type="SUPFAM" id="SSF64518">
    <property type="entry name" value="Phase 1 flagellin"/>
    <property type="match status" value="1"/>
</dbReference>
<dbReference type="NCBIfam" id="TIGR02492">
    <property type="entry name" value="flgK_ends"/>
    <property type="match status" value="1"/>
</dbReference>
<evidence type="ECO:0000259" key="8">
    <source>
        <dbReference type="Pfam" id="PF22638"/>
    </source>
</evidence>
<dbReference type="InterPro" id="IPR053927">
    <property type="entry name" value="FlgK_helical"/>
</dbReference>
<keyword evidence="9" id="KW-0966">Cell projection</keyword>
<keyword evidence="10" id="KW-1185">Reference proteome</keyword>
<evidence type="ECO:0000313" key="9">
    <source>
        <dbReference type="EMBL" id="MFC4355274.1"/>
    </source>
</evidence>
<keyword evidence="9" id="KW-0282">Flagellum</keyword>
<dbReference type="InterPro" id="IPR002371">
    <property type="entry name" value="FlgK"/>
</dbReference>
<dbReference type="InterPro" id="IPR010930">
    <property type="entry name" value="Flg_bb/hook_C_dom"/>
</dbReference>
<dbReference type="Pfam" id="PF06429">
    <property type="entry name" value="Flg_bbr_C"/>
    <property type="match status" value="1"/>
</dbReference>
<keyword evidence="5" id="KW-0964">Secreted</keyword>